<feature type="compositionally biased region" description="Polar residues" evidence="1">
    <location>
        <begin position="52"/>
        <end position="67"/>
    </location>
</feature>
<evidence type="ECO:0000313" key="2">
    <source>
        <dbReference type="EMBL" id="KAK4127548.1"/>
    </source>
</evidence>
<name>A0AAN6U6V2_9PEZI</name>
<accession>A0AAN6U6V2</accession>
<keyword evidence="3" id="KW-1185">Reference proteome</keyword>
<gene>
    <name evidence="2" type="ORF">N657DRAFT_216624</name>
</gene>
<dbReference type="AlphaFoldDB" id="A0AAN6U6V2"/>
<proteinExistence type="predicted"/>
<reference evidence="2" key="1">
    <citation type="journal article" date="2023" name="Mol. Phylogenet. Evol.">
        <title>Genome-scale phylogeny and comparative genomics of the fungal order Sordariales.</title>
        <authorList>
            <person name="Hensen N."/>
            <person name="Bonometti L."/>
            <person name="Westerberg I."/>
            <person name="Brannstrom I.O."/>
            <person name="Guillou S."/>
            <person name="Cros-Aarteil S."/>
            <person name="Calhoun S."/>
            <person name="Haridas S."/>
            <person name="Kuo A."/>
            <person name="Mondo S."/>
            <person name="Pangilinan J."/>
            <person name="Riley R."/>
            <person name="LaButti K."/>
            <person name="Andreopoulos B."/>
            <person name="Lipzen A."/>
            <person name="Chen C."/>
            <person name="Yan M."/>
            <person name="Daum C."/>
            <person name="Ng V."/>
            <person name="Clum A."/>
            <person name="Steindorff A."/>
            <person name="Ohm R.A."/>
            <person name="Martin F."/>
            <person name="Silar P."/>
            <person name="Natvig D.O."/>
            <person name="Lalanne C."/>
            <person name="Gautier V."/>
            <person name="Ament-Velasquez S.L."/>
            <person name="Kruys A."/>
            <person name="Hutchinson M.I."/>
            <person name="Powell A.J."/>
            <person name="Barry K."/>
            <person name="Miller A.N."/>
            <person name="Grigoriev I.V."/>
            <person name="Debuchy R."/>
            <person name="Gladieux P."/>
            <person name="Hiltunen Thoren M."/>
            <person name="Johannesson H."/>
        </authorList>
    </citation>
    <scope>NUCLEOTIDE SEQUENCE</scope>
    <source>
        <strain evidence="2">CBS 731.68</strain>
    </source>
</reference>
<sequence length="128" mass="13676">MTRFFLQRLPCHGGNKVASLNLAMGKQPPKTGWKPPFSGSSSPALHFGRGTHPSSRGAQGKTTSTDPSLLRPPHIAACRRRPNPIEASKASPETQPESDTQGVKPRNATQFTRLACLLVFGLTGMIGS</sequence>
<dbReference type="Proteomes" id="UP001302602">
    <property type="component" value="Unassembled WGS sequence"/>
</dbReference>
<reference evidence="2" key="2">
    <citation type="submission" date="2023-05" db="EMBL/GenBank/DDBJ databases">
        <authorList>
            <consortium name="Lawrence Berkeley National Laboratory"/>
            <person name="Steindorff A."/>
            <person name="Hensen N."/>
            <person name="Bonometti L."/>
            <person name="Westerberg I."/>
            <person name="Brannstrom I.O."/>
            <person name="Guillou S."/>
            <person name="Cros-Aarteil S."/>
            <person name="Calhoun S."/>
            <person name="Haridas S."/>
            <person name="Kuo A."/>
            <person name="Mondo S."/>
            <person name="Pangilinan J."/>
            <person name="Riley R."/>
            <person name="Labutti K."/>
            <person name="Andreopoulos B."/>
            <person name="Lipzen A."/>
            <person name="Chen C."/>
            <person name="Yanf M."/>
            <person name="Daum C."/>
            <person name="Ng V."/>
            <person name="Clum A."/>
            <person name="Ohm R."/>
            <person name="Martin F."/>
            <person name="Silar P."/>
            <person name="Natvig D."/>
            <person name="Lalanne C."/>
            <person name="Gautier V."/>
            <person name="Ament-Velasquez S.L."/>
            <person name="Kruys A."/>
            <person name="Hutchinson M.I."/>
            <person name="Powell A.J."/>
            <person name="Barry K."/>
            <person name="Miller A.N."/>
            <person name="Grigoriev I.V."/>
            <person name="Debuchy R."/>
            <person name="Gladieux P."/>
            <person name="Thoren M.H."/>
            <person name="Johannesson H."/>
        </authorList>
    </citation>
    <scope>NUCLEOTIDE SEQUENCE</scope>
    <source>
        <strain evidence="2">CBS 731.68</strain>
    </source>
</reference>
<dbReference type="RefSeq" id="XP_062651319.1">
    <property type="nucleotide sequence ID" value="XM_062786263.1"/>
</dbReference>
<protein>
    <submittedName>
        <fullName evidence="2">Uncharacterized protein</fullName>
    </submittedName>
</protein>
<feature type="compositionally biased region" description="Polar residues" evidence="1">
    <location>
        <begin position="91"/>
        <end position="108"/>
    </location>
</feature>
<dbReference type="GeneID" id="87823029"/>
<evidence type="ECO:0000313" key="3">
    <source>
        <dbReference type="Proteomes" id="UP001302602"/>
    </source>
</evidence>
<evidence type="ECO:0000256" key="1">
    <source>
        <dbReference type="SAM" id="MobiDB-lite"/>
    </source>
</evidence>
<feature type="region of interest" description="Disordered" evidence="1">
    <location>
        <begin position="24"/>
        <end position="108"/>
    </location>
</feature>
<comment type="caution">
    <text evidence="2">The sequence shown here is derived from an EMBL/GenBank/DDBJ whole genome shotgun (WGS) entry which is preliminary data.</text>
</comment>
<organism evidence="2 3">
    <name type="scientific">Parathielavia appendiculata</name>
    <dbReference type="NCBI Taxonomy" id="2587402"/>
    <lineage>
        <taxon>Eukaryota</taxon>
        <taxon>Fungi</taxon>
        <taxon>Dikarya</taxon>
        <taxon>Ascomycota</taxon>
        <taxon>Pezizomycotina</taxon>
        <taxon>Sordariomycetes</taxon>
        <taxon>Sordariomycetidae</taxon>
        <taxon>Sordariales</taxon>
        <taxon>Chaetomiaceae</taxon>
        <taxon>Parathielavia</taxon>
    </lineage>
</organism>
<dbReference type="EMBL" id="MU853224">
    <property type="protein sequence ID" value="KAK4127548.1"/>
    <property type="molecule type" value="Genomic_DNA"/>
</dbReference>